<sequence>MDRRTEWQARVDAVWADASLNNAEVIDRIDELAAEWPDDDALSLFQSAGARDSAGLEAQAEPRYRRALALGLPEDERAQAVIQLASTLRNLGRADEAISMLRAELAAHPGGMYAGAAAAFLALALAGSDASSTPGREATQVALLALVPHLPRYQRSVTAYAKALTAP</sequence>
<reference evidence="3" key="2">
    <citation type="submission" date="2016-01" db="EMBL/GenBank/DDBJ databases">
        <title>First complete genome sequence of a species in the genus Microterricola, an extremophilic cold active enzyme producing strain ERGS5:02 isolated from Sikkim Himalaya.</title>
        <authorList>
            <person name="Kumar R."/>
            <person name="Singh D."/>
            <person name="Swarnkar M.K."/>
        </authorList>
    </citation>
    <scope>NUCLEOTIDE SEQUENCE [LARGE SCALE GENOMIC DNA]</scope>
    <source>
        <strain evidence="3">ERGS5:02</strain>
    </source>
</reference>
<dbReference type="InterPro" id="IPR041656">
    <property type="entry name" value="TPR_5"/>
</dbReference>
<dbReference type="Proteomes" id="UP000058305">
    <property type="component" value="Chromosome"/>
</dbReference>
<protein>
    <recommendedName>
        <fullName evidence="1">Tetratrico peptide repeat group 5 domain-containing protein</fullName>
    </recommendedName>
</protein>
<dbReference type="Gene3D" id="1.25.40.10">
    <property type="entry name" value="Tetratricopeptide repeat domain"/>
    <property type="match status" value="1"/>
</dbReference>
<dbReference type="InterPro" id="IPR011990">
    <property type="entry name" value="TPR-like_helical_dom_sf"/>
</dbReference>
<reference evidence="2 3" key="1">
    <citation type="journal article" date="2016" name="J. Biotechnol.">
        <title>First complete genome sequence of a species in the genus Microterricola, an extremophilic cold active enzyme producing bacterial strain ERGS5:02 isolated from Sikkim Himalaya.</title>
        <authorList>
            <person name="Himanshu"/>
            <person name="Swarnkar M.K."/>
            <person name="Singh D."/>
            <person name="Kumar R."/>
        </authorList>
    </citation>
    <scope>NUCLEOTIDE SEQUENCE [LARGE SCALE GENOMIC DNA]</scope>
    <source>
        <strain evidence="2 3">ERGS5:02</strain>
    </source>
</reference>
<proteinExistence type="predicted"/>
<evidence type="ECO:0000259" key="1">
    <source>
        <dbReference type="Pfam" id="PF12688"/>
    </source>
</evidence>
<evidence type="ECO:0000313" key="2">
    <source>
        <dbReference type="EMBL" id="AMB58289.1"/>
    </source>
</evidence>
<feature type="domain" description="Tetratrico peptide repeat group 5" evidence="1">
    <location>
        <begin position="43"/>
        <end position="164"/>
    </location>
</feature>
<dbReference type="SUPFAM" id="SSF48452">
    <property type="entry name" value="TPR-like"/>
    <property type="match status" value="1"/>
</dbReference>
<dbReference type="KEGG" id="mvd:AWU67_04835"/>
<dbReference type="EMBL" id="CP014145">
    <property type="protein sequence ID" value="AMB58289.1"/>
    <property type="molecule type" value="Genomic_DNA"/>
</dbReference>
<accession>A0A0X8E290</accession>
<name>A0A0X8E290_9MICO</name>
<dbReference type="Pfam" id="PF12688">
    <property type="entry name" value="TPR_5"/>
    <property type="match status" value="1"/>
</dbReference>
<dbReference type="AlphaFoldDB" id="A0A0X8E290"/>
<gene>
    <name evidence="2" type="ORF">AWU67_04835</name>
</gene>
<evidence type="ECO:0000313" key="3">
    <source>
        <dbReference type="Proteomes" id="UP000058305"/>
    </source>
</evidence>
<keyword evidence="3" id="KW-1185">Reference proteome</keyword>
<dbReference type="OrthoDB" id="193829at2"/>
<dbReference type="RefSeq" id="WP_067226983.1">
    <property type="nucleotide sequence ID" value="NZ_CP014145.1"/>
</dbReference>
<organism evidence="2 3">
    <name type="scientific">Microterricola viridarii</name>
    <dbReference type="NCBI Taxonomy" id="412690"/>
    <lineage>
        <taxon>Bacteria</taxon>
        <taxon>Bacillati</taxon>
        <taxon>Actinomycetota</taxon>
        <taxon>Actinomycetes</taxon>
        <taxon>Micrococcales</taxon>
        <taxon>Microbacteriaceae</taxon>
        <taxon>Microterricola</taxon>
    </lineage>
</organism>